<evidence type="ECO:0000313" key="11">
    <source>
        <dbReference type="EMBL" id="CEM50183.1"/>
    </source>
</evidence>
<dbReference type="PANTHER" id="PTHR10783">
    <property type="entry name" value="XENOTROPIC AND POLYTROPIC RETROVIRUS RECEPTOR 1-RELATED"/>
    <property type="match status" value="1"/>
</dbReference>
<dbReference type="VEuPathDB" id="CryptoDB:Cvel_1605"/>
<evidence type="ECO:0000256" key="5">
    <source>
        <dbReference type="ARBA" id="ARBA00023136"/>
    </source>
</evidence>
<dbReference type="GO" id="GO:0016020">
    <property type="term" value="C:membrane"/>
    <property type="evidence" value="ECO:0007669"/>
    <property type="project" value="UniProtKB-SubCell"/>
</dbReference>
<keyword evidence="3 8" id="KW-0812">Transmembrane</keyword>
<evidence type="ECO:0000256" key="3">
    <source>
        <dbReference type="ARBA" id="ARBA00022692"/>
    </source>
</evidence>
<keyword evidence="6" id="KW-0175">Coiled coil</keyword>
<dbReference type="EMBL" id="CDMZ01004581">
    <property type="protein sequence ID" value="CEM50183.1"/>
    <property type="molecule type" value="Genomic_DNA"/>
</dbReference>
<feature type="compositionally biased region" description="Basic and acidic residues" evidence="7">
    <location>
        <begin position="717"/>
        <end position="726"/>
    </location>
</feature>
<evidence type="ECO:0000256" key="1">
    <source>
        <dbReference type="ARBA" id="ARBA00004141"/>
    </source>
</evidence>
<proteinExistence type="inferred from homology"/>
<feature type="region of interest" description="Disordered" evidence="7">
    <location>
        <begin position="230"/>
        <end position="257"/>
    </location>
</feature>
<reference evidence="11" key="1">
    <citation type="submission" date="2014-11" db="EMBL/GenBank/DDBJ databases">
        <authorList>
            <person name="Otto D Thomas"/>
            <person name="Naeem Raeece"/>
        </authorList>
    </citation>
    <scope>NUCLEOTIDE SEQUENCE</scope>
</reference>
<dbReference type="InterPro" id="IPR004331">
    <property type="entry name" value="SPX_dom"/>
</dbReference>
<feature type="transmembrane region" description="Helical" evidence="8">
    <location>
        <begin position="575"/>
        <end position="593"/>
    </location>
</feature>
<feature type="region of interest" description="Disordered" evidence="7">
    <location>
        <begin position="985"/>
        <end position="1008"/>
    </location>
</feature>
<feature type="domain" description="EXS" evidence="9">
    <location>
        <begin position="640"/>
        <end position="905"/>
    </location>
</feature>
<dbReference type="PROSITE" id="PS51380">
    <property type="entry name" value="EXS"/>
    <property type="match status" value="1"/>
</dbReference>
<feature type="transmembrane region" description="Helical" evidence="8">
    <location>
        <begin position="471"/>
        <end position="491"/>
    </location>
</feature>
<feature type="region of interest" description="Disordered" evidence="7">
    <location>
        <begin position="307"/>
        <end position="326"/>
    </location>
</feature>
<dbReference type="InterPro" id="IPR004342">
    <property type="entry name" value="EXS_C"/>
</dbReference>
<dbReference type="Pfam" id="PF03105">
    <property type="entry name" value="SPX"/>
    <property type="match status" value="1"/>
</dbReference>
<dbReference type="AlphaFoldDB" id="A0A0G4I013"/>
<evidence type="ECO:0000256" key="7">
    <source>
        <dbReference type="SAM" id="MobiDB-lite"/>
    </source>
</evidence>
<feature type="transmembrane region" description="Helical" evidence="8">
    <location>
        <begin position="512"/>
        <end position="532"/>
    </location>
</feature>
<feature type="transmembrane region" description="Helical" evidence="8">
    <location>
        <begin position="428"/>
        <end position="451"/>
    </location>
</feature>
<evidence type="ECO:0000256" key="6">
    <source>
        <dbReference type="SAM" id="Coils"/>
    </source>
</evidence>
<feature type="region of interest" description="Disordered" evidence="7">
    <location>
        <begin position="66"/>
        <end position="102"/>
    </location>
</feature>
<protein>
    <recommendedName>
        <fullName evidence="12">SPX domain-containing protein</fullName>
    </recommendedName>
</protein>
<evidence type="ECO:0000259" key="10">
    <source>
        <dbReference type="PROSITE" id="PS51382"/>
    </source>
</evidence>
<feature type="region of interest" description="Disordered" evidence="7">
    <location>
        <begin position="679"/>
        <end position="698"/>
    </location>
</feature>
<comment type="similarity">
    <text evidence="2">Belongs to the SYG1 (TC 2.A.94) family.</text>
</comment>
<feature type="compositionally biased region" description="Basic residues" evidence="7">
    <location>
        <begin position="236"/>
        <end position="249"/>
    </location>
</feature>
<evidence type="ECO:0000259" key="9">
    <source>
        <dbReference type="PROSITE" id="PS51380"/>
    </source>
</evidence>
<keyword evidence="5 8" id="KW-0472">Membrane</keyword>
<feature type="domain" description="SPX" evidence="10">
    <location>
        <begin position="8"/>
        <end position="313"/>
    </location>
</feature>
<evidence type="ECO:0000256" key="8">
    <source>
        <dbReference type="SAM" id="Phobius"/>
    </source>
</evidence>
<feature type="region of interest" description="Disordered" evidence="7">
    <location>
        <begin position="707"/>
        <end position="730"/>
    </location>
</feature>
<keyword evidence="4 8" id="KW-1133">Transmembrane helix</keyword>
<accession>A0A0G4I013</accession>
<dbReference type="Pfam" id="PF03124">
    <property type="entry name" value="EXS"/>
    <property type="match status" value="2"/>
</dbReference>
<sequence>MPLIGTPMKFGKQLEQNFAKKEWKDYYVDYQSLKKLLESSFEKKGKKDRKNFLNFFQFFGGHKEEAGGRTAVPTPPAPSLAIDPSAFPPIPKGPAVSAADPAASGVLGGPAVSTAFDGPAVSTAFREPLLREQSPVEDDESPREASKLLFKHTQESMPLTDESRPLHSFIETPGDEKPINIAFGNDEEQPQLLRFNQMAWKELQKVNVFYNTQMDFAKEAMVKLAEHVHSTMEKKEHRKRENKRRHKRGLPPIEGGLDDPEATLRRLENYIVQLRSQFKDLADYSETNFLAFRKIYKKRDKLVQKQFEKEREEKNQQGGLATVDEESGLVGDSSVVGASRVTGSALASSVLRSDMKGDDEEEEGPQKALPIVLEYLKTQPFNIDTARVNLEKELRDLSEMVSGESDAKDHCDHWKFFESRKKGERLQIFSFFLGCLTVLLVDIGIMCSVSASNPLYQEKELMAMFPMFRLIAMLVLLEWGIAWAMHFMEHYRVNYRFLLDVDTRCQAQARDFAFFASVHSIMWVLMFGAYLADFKFAVFGRHTWYFLYPMCLFVFYILGWLLPAIRFRKKHRAQMFKLVLTVLLAGIYPIYLLRGVSAPSVTFTQNLMGDVLTSLAKPLGDLEYAVCYYGTGWYHKEPVSCPDFDYWARPLVTMIPFWIRFCQCLCRYHQARRDAKKEADKAKKEAQEGGGGDSSLQKKKTVVISAETSAGSGGHGSGERGEHDDHAEEEGDVGFNFSPAGIQALNTCKYATGIAVIIASSVPWENMGFSIFVSRLLWVFPYVVSTIYNFLWDIVQDWGLAREPDHFLRQQHMYPSYFYYANSTMNLVFRLSWALTLMPPEVISNRHVNSNLLVFFISAFEIVRRCTWSVIRIENEHLNNTSRYRLFLWVPPLRDQAAEEEDALGELEALEKKEQAAQEVKMQMGELEKEFAINFPAPEQLLRRQTFHSKMMGPELSTVLPPGAALASMPPRALIARQSAAAKSMISGAPVPEAVDASRQTSGASRDE</sequence>
<gene>
    <name evidence="11" type="ORF">Cvel_1605</name>
</gene>
<evidence type="ECO:0000256" key="4">
    <source>
        <dbReference type="ARBA" id="ARBA00022989"/>
    </source>
</evidence>
<feature type="compositionally biased region" description="Polar residues" evidence="7">
    <location>
        <begin position="998"/>
        <end position="1008"/>
    </location>
</feature>
<dbReference type="PROSITE" id="PS51382">
    <property type="entry name" value="SPX"/>
    <property type="match status" value="1"/>
</dbReference>
<feature type="transmembrane region" description="Helical" evidence="8">
    <location>
        <begin position="544"/>
        <end position="563"/>
    </location>
</feature>
<organism evidence="11">
    <name type="scientific">Chromera velia CCMP2878</name>
    <dbReference type="NCBI Taxonomy" id="1169474"/>
    <lineage>
        <taxon>Eukaryota</taxon>
        <taxon>Sar</taxon>
        <taxon>Alveolata</taxon>
        <taxon>Colpodellida</taxon>
        <taxon>Chromeraceae</taxon>
        <taxon>Chromera</taxon>
    </lineage>
</organism>
<dbReference type="GO" id="GO:0005737">
    <property type="term" value="C:cytoplasm"/>
    <property type="evidence" value="ECO:0007669"/>
    <property type="project" value="TreeGrafter"/>
</dbReference>
<comment type="subcellular location">
    <subcellularLocation>
        <location evidence="1">Membrane</location>
        <topology evidence="1">Multi-pass membrane protein</topology>
    </subcellularLocation>
</comment>
<name>A0A0G4I013_9ALVE</name>
<evidence type="ECO:0008006" key="12">
    <source>
        <dbReference type="Google" id="ProtNLM"/>
    </source>
</evidence>
<evidence type="ECO:0000256" key="2">
    <source>
        <dbReference type="ARBA" id="ARBA00009665"/>
    </source>
</evidence>
<feature type="coiled-coil region" evidence="6">
    <location>
        <begin position="893"/>
        <end position="930"/>
    </location>
</feature>